<dbReference type="AlphaFoldDB" id="A0A369B7S9"/>
<dbReference type="GO" id="GO:0009236">
    <property type="term" value="P:cobalamin biosynthetic process"/>
    <property type="evidence" value="ECO:0007669"/>
    <property type="project" value="InterPro"/>
</dbReference>
<gene>
    <name evidence="1" type="ORF">DFR58_107128</name>
</gene>
<dbReference type="InterPro" id="IPR027417">
    <property type="entry name" value="P-loop_NTPase"/>
</dbReference>
<dbReference type="GO" id="GO:0005524">
    <property type="term" value="F:ATP binding"/>
    <property type="evidence" value="ECO:0007669"/>
    <property type="project" value="InterPro"/>
</dbReference>
<dbReference type="Proteomes" id="UP000253034">
    <property type="component" value="Unassembled WGS sequence"/>
</dbReference>
<dbReference type="InterPro" id="IPR003724">
    <property type="entry name" value="CblAdoTrfase_CobA"/>
</dbReference>
<evidence type="ECO:0000313" key="2">
    <source>
        <dbReference type="Proteomes" id="UP000253034"/>
    </source>
</evidence>
<comment type="caution">
    <text evidence="1">The sequence shown here is derived from an EMBL/GenBank/DDBJ whole genome shotgun (WGS) entry which is preliminary data.</text>
</comment>
<organism evidence="1 2">
    <name type="scientific">Anaerobacterium chartisolvens</name>
    <dbReference type="NCBI Taxonomy" id="1297424"/>
    <lineage>
        <taxon>Bacteria</taxon>
        <taxon>Bacillati</taxon>
        <taxon>Bacillota</taxon>
        <taxon>Clostridia</taxon>
        <taxon>Eubacteriales</taxon>
        <taxon>Oscillospiraceae</taxon>
        <taxon>Anaerobacterium</taxon>
    </lineage>
</organism>
<dbReference type="EMBL" id="QPJT01000007">
    <property type="protein sequence ID" value="RCX17582.1"/>
    <property type="molecule type" value="Genomic_DNA"/>
</dbReference>
<dbReference type="PANTHER" id="PTHR46638">
    <property type="entry name" value="CORRINOID ADENOSYLTRANSFERASE"/>
    <property type="match status" value="1"/>
</dbReference>
<keyword evidence="1" id="KW-0808">Transferase</keyword>
<dbReference type="OrthoDB" id="9810309at2"/>
<accession>A0A369B7S9</accession>
<dbReference type="Pfam" id="PF02572">
    <property type="entry name" value="CobA_CobO_BtuR"/>
    <property type="match status" value="1"/>
</dbReference>
<evidence type="ECO:0000313" key="1">
    <source>
        <dbReference type="EMBL" id="RCX17582.1"/>
    </source>
</evidence>
<sequence length="176" mass="19475">MDKGLVHIYTGDGKGKTTAAVGLGVRAYGRGLKVLMVQFLKSRETGEVSVLENFSPRFKLARSKECDKFTWNMDKAERQELKKTVTDLLEYAEEEAASGRWDMIILDEIMACISIDAICVSRVSQMITSKPEGLELVMTGRNAPAELIRLADYVSEISAVKHPFTKGIAARTGIEN</sequence>
<dbReference type="PANTHER" id="PTHR46638:SF1">
    <property type="entry name" value="CORRINOID ADENOSYLTRANSFERASE"/>
    <property type="match status" value="1"/>
</dbReference>
<proteinExistence type="predicted"/>
<dbReference type="SUPFAM" id="SSF52540">
    <property type="entry name" value="P-loop containing nucleoside triphosphate hydrolases"/>
    <property type="match status" value="1"/>
</dbReference>
<dbReference type="GO" id="GO:0008817">
    <property type="term" value="F:corrinoid adenosyltransferase activity"/>
    <property type="evidence" value="ECO:0007669"/>
    <property type="project" value="InterPro"/>
</dbReference>
<protein>
    <submittedName>
        <fullName evidence="1">Cob(I)yrinic acid a,c-diamide adenosyltransferase</fullName>
    </submittedName>
</protein>
<dbReference type="RefSeq" id="WP_114297293.1">
    <property type="nucleotide sequence ID" value="NZ_QPJT01000007.1"/>
</dbReference>
<name>A0A369B7S9_9FIRM</name>
<keyword evidence="2" id="KW-1185">Reference proteome</keyword>
<dbReference type="Gene3D" id="3.40.50.300">
    <property type="entry name" value="P-loop containing nucleotide triphosphate hydrolases"/>
    <property type="match status" value="1"/>
</dbReference>
<dbReference type="PIRSF" id="PIRSF015617">
    <property type="entry name" value="Adensltrnsf_CobA"/>
    <property type="match status" value="1"/>
</dbReference>
<reference evidence="1 2" key="1">
    <citation type="submission" date="2018-07" db="EMBL/GenBank/DDBJ databases">
        <title>Genomic Encyclopedia of Type Strains, Phase IV (KMG-IV): sequencing the most valuable type-strain genomes for metagenomic binning, comparative biology and taxonomic classification.</title>
        <authorList>
            <person name="Goeker M."/>
        </authorList>
    </citation>
    <scope>NUCLEOTIDE SEQUENCE [LARGE SCALE GENOMIC DNA]</scope>
    <source>
        <strain evidence="1 2">DSM 27016</strain>
    </source>
</reference>